<organism evidence="2 3">
    <name type="scientific">Datura stramonium</name>
    <name type="common">Jimsonweed</name>
    <name type="synonym">Common thornapple</name>
    <dbReference type="NCBI Taxonomy" id="4076"/>
    <lineage>
        <taxon>Eukaryota</taxon>
        <taxon>Viridiplantae</taxon>
        <taxon>Streptophyta</taxon>
        <taxon>Embryophyta</taxon>
        <taxon>Tracheophyta</taxon>
        <taxon>Spermatophyta</taxon>
        <taxon>Magnoliopsida</taxon>
        <taxon>eudicotyledons</taxon>
        <taxon>Gunneridae</taxon>
        <taxon>Pentapetalae</taxon>
        <taxon>asterids</taxon>
        <taxon>lamiids</taxon>
        <taxon>Solanales</taxon>
        <taxon>Solanaceae</taxon>
        <taxon>Solanoideae</taxon>
        <taxon>Datureae</taxon>
        <taxon>Datura</taxon>
    </lineage>
</organism>
<feature type="region of interest" description="Disordered" evidence="1">
    <location>
        <begin position="1"/>
        <end position="20"/>
    </location>
</feature>
<protein>
    <submittedName>
        <fullName evidence="2">Uncharacterized protein</fullName>
    </submittedName>
</protein>
<gene>
    <name evidence="2" type="ORF">HAX54_052298</name>
</gene>
<keyword evidence="3" id="KW-1185">Reference proteome</keyword>
<name>A0ABS8WQL9_DATST</name>
<feature type="region of interest" description="Disordered" evidence="1">
    <location>
        <begin position="93"/>
        <end position="142"/>
    </location>
</feature>
<feature type="compositionally biased region" description="Basic and acidic residues" evidence="1">
    <location>
        <begin position="1"/>
        <end position="17"/>
    </location>
</feature>
<accession>A0ABS8WQL9</accession>
<dbReference type="EMBL" id="JACEIK010009466">
    <property type="protein sequence ID" value="MCE3052336.1"/>
    <property type="molecule type" value="Genomic_DNA"/>
</dbReference>
<comment type="caution">
    <text evidence="2">The sequence shown here is derived from an EMBL/GenBank/DDBJ whole genome shotgun (WGS) entry which is preliminary data.</text>
</comment>
<evidence type="ECO:0000313" key="2">
    <source>
        <dbReference type="EMBL" id="MCE3052336.1"/>
    </source>
</evidence>
<proteinExistence type="predicted"/>
<reference evidence="2 3" key="1">
    <citation type="journal article" date="2021" name="BMC Genomics">
        <title>Datura genome reveals duplications of psychoactive alkaloid biosynthetic genes and high mutation rate following tissue culture.</title>
        <authorList>
            <person name="Rajewski A."/>
            <person name="Carter-House D."/>
            <person name="Stajich J."/>
            <person name="Litt A."/>
        </authorList>
    </citation>
    <scope>NUCLEOTIDE SEQUENCE [LARGE SCALE GENOMIC DNA]</scope>
    <source>
        <strain evidence="2">AR-01</strain>
    </source>
</reference>
<feature type="region of interest" description="Disordered" evidence="1">
    <location>
        <begin position="40"/>
        <end position="76"/>
    </location>
</feature>
<sequence>MERSVQRLSNKGKDTNYRRMNFQKKIGPCAGVPKELKTSVAVSPLPEQPKEEKTTTTSSKVMTIDKQVNGEDGEMKVKDEKVVGDLAKLNSLGSLLMESEVAKESSVKDENTPKPTDKKPEEAKVSDETDAKQPIAAKEKSI</sequence>
<evidence type="ECO:0000256" key="1">
    <source>
        <dbReference type="SAM" id="MobiDB-lite"/>
    </source>
</evidence>
<evidence type="ECO:0000313" key="3">
    <source>
        <dbReference type="Proteomes" id="UP000823775"/>
    </source>
</evidence>
<dbReference type="Proteomes" id="UP000823775">
    <property type="component" value="Unassembled WGS sequence"/>
</dbReference>
<feature type="compositionally biased region" description="Basic and acidic residues" evidence="1">
    <location>
        <begin position="100"/>
        <end position="142"/>
    </location>
</feature>